<dbReference type="SUPFAM" id="SSF103473">
    <property type="entry name" value="MFS general substrate transporter"/>
    <property type="match status" value="1"/>
</dbReference>
<evidence type="ECO:0000313" key="8">
    <source>
        <dbReference type="Proteomes" id="UP001206128"/>
    </source>
</evidence>
<keyword evidence="8" id="KW-1185">Reference proteome</keyword>
<evidence type="ECO:0000256" key="2">
    <source>
        <dbReference type="ARBA" id="ARBA00022692"/>
    </source>
</evidence>
<proteinExistence type="predicted"/>
<feature type="transmembrane region" description="Helical" evidence="5">
    <location>
        <begin position="128"/>
        <end position="146"/>
    </location>
</feature>
<feature type="transmembrane region" description="Helical" evidence="5">
    <location>
        <begin position="335"/>
        <end position="352"/>
    </location>
</feature>
<evidence type="ECO:0000256" key="1">
    <source>
        <dbReference type="ARBA" id="ARBA00004651"/>
    </source>
</evidence>
<feature type="transmembrane region" description="Helical" evidence="5">
    <location>
        <begin position="42"/>
        <end position="63"/>
    </location>
</feature>
<gene>
    <name evidence="7" type="ORF">LX83_005282</name>
</gene>
<dbReference type="CDD" id="cd17324">
    <property type="entry name" value="MFS_NepI_like"/>
    <property type="match status" value="1"/>
</dbReference>
<dbReference type="RefSeq" id="WP_253776203.1">
    <property type="nucleotide sequence ID" value="NZ_JAMTCK010000013.1"/>
</dbReference>
<feature type="domain" description="Major facilitator superfamily (MFS) profile" evidence="6">
    <location>
        <begin position="1"/>
        <end position="396"/>
    </location>
</feature>
<name>A0AAE3GJB5_9PSEU</name>
<dbReference type="InterPro" id="IPR020846">
    <property type="entry name" value="MFS_dom"/>
</dbReference>
<evidence type="ECO:0000256" key="3">
    <source>
        <dbReference type="ARBA" id="ARBA00022989"/>
    </source>
</evidence>
<dbReference type="Proteomes" id="UP001206128">
    <property type="component" value="Unassembled WGS sequence"/>
</dbReference>
<comment type="subcellular location">
    <subcellularLocation>
        <location evidence="1">Cell membrane</location>
        <topology evidence="1">Multi-pass membrane protein</topology>
    </subcellularLocation>
</comment>
<dbReference type="PROSITE" id="PS50850">
    <property type="entry name" value="MFS"/>
    <property type="match status" value="1"/>
</dbReference>
<dbReference type="AlphaFoldDB" id="A0AAE3GJB5"/>
<evidence type="ECO:0000313" key="7">
    <source>
        <dbReference type="EMBL" id="MCP2168404.1"/>
    </source>
</evidence>
<dbReference type="EMBL" id="JAMTCK010000013">
    <property type="protein sequence ID" value="MCP2168404.1"/>
    <property type="molecule type" value="Genomic_DNA"/>
</dbReference>
<feature type="transmembrane region" description="Helical" evidence="5">
    <location>
        <begin position="158"/>
        <end position="178"/>
    </location>
</feature>
<evidence type="ECO:0000256" key="5">
    <source>
        <dbReference type="SAM" id="Phobius"/>
    </source>
</evidence>
<comment type="caution">
    <text evidence="7">The sequence shown here is derived from an EMBL/GenBank/DDBJ whole genome shotgun (WGS) entry which is preliminary data.</text>
</comment>
<dbReference type="PANTHER" id="PTHR42910:SF1">
    <property type="entry name" value="MAJOR FACILITATOR SUPERFAMILY (MFS) PROFILE DOMAIN-CONTAINING PROTEIN"/>
    <property type="match status" value="1"/>
</dbReference>
<evidence type="ECO:0000259" key="6">
    <source>
        <dbReference type="PROSITE" id="PS50850"/>
    </source>
</evidence>
<dbReference type="GO" id="GO:0022857">
    <property type="term" value="F:transmembrane transporter activity"/>
    <property type="evidence" value="ECO:0007669"/>
    <property type="project" value="InterPro"/>
</dbReference>
<feature type="transmembrane region" description="Helical" evidence="5">
    <location>
        <begin position="70"/>
        <end position="89"/>
    </location>
</feature>
<protein>
    <submittedName>
        <fullName evidence="7">Arabinose efflux permease, MFS family</fullName>
    </submittedName>
</protein>
<dbReference type="GO" id="GO:0005886">
    <property type="term" value="C:plasma membrane"/>
    <property type="evidence" value="ECO:0007669"/>
    <property type="project" value="UniProtKB-SubCell"/>
</dbReference>
<feature type="transmembrane region" description="Helical" evidence="5">
    <location>
        <begin position="358"/>
        <end position="377"/>
    </location>
</feature>
<dbReference type="InterPro" id="IPR011701">
    <property type="entry name" value="MFS"/>
</dbReference>
<feature type="transmembrane region" description="Helical" evidence="5">
    <location>
        <begin position="211"/>
        <end position="231"/>
    </location>
</feature>
<dbReference type="Pfam" id="PF07690">
    <property type="entry name" value="MFS_1"/>
    <property type="match status" value="1"/>
</dbReference>
<keyword evidence="3 5" id="KW-1133">Transmembrane helix</keyword>
<evidence type="ECO:0000256" key="4">
    <source>
        <dbReference type="ARBA" id="ARBA00023136"/>
    </source>
</evidence>
<sequence length="396" mass="40025">MSRALVLLLAVACGVIVANTYYAQPLLPTIAADFQLPEGLAGLSTTVPQFGYAAGLVLLVPLGDLLANRALITVLLGINVLALAATALATGPGPLWAALAVVGMTGSTISVLISLAAALAGQHQRGRVVGALMTGLLLGVLLARTVSGALAQLAGWRSVYACAAVAVAGLAVALRLCLPNPPASPGTSYARLLTSTVGLVRTEPFLRRRMVSGALCFAAFHLFWTALPFLLSAPPHAYPTAVIGLFGLAGAAGALAAQPIGRLQDRGLARPATAALLLATGLAWALTGAGGHLLVALLAGILLLDVGVQGVHVLNQAAIYGYPASVRSRVTTAYMSAYFCGGTAGSGLAVPLYDRAGWLGVCAAGALLAVCAAALWLTDRVPGPTAVPTHHHTTTH</sequence>
<dbReference type="Gene3D" id="1.20.1250.20">
    <property type="entry name" value="MFS general substrate transporter like domains"/>
    <property type="match status" value="1"/>
</dbReference>
<feature type="transmembrane region" description="Helical" evidence="5">
    <location>
        <begin position="95"/>
        <end position="121"/>
    </location>
</feature>
<keyword evidence="2 5" id="KW-0812">Transmembrane</keyword>
<dbReference type="InterPro" id="IPR036259">
    <property type="entry name" value="MFS_trans_sf"/>
</dbReference>
<reference evidence="7" key="1">
    <citation type="submission" date="2022-06" db="EMBL/GenBank/DDBJ databases">
        <title>Genomic Encyclopedia of Archaeal and Bacterial Type Strains, Phase II (KMG-II): from individual species to whole genera.</title>
        <authorList>
            <person name="Goeker M."/>
        </authorList>
    </citation>
    <scope>NUCLEOTIDE SEQUENCE</scope>
    <source>
        <strain evidence="7">DSM 43935</strain>
    </source>
</reference>
<feature type="transmembrane region" description="Helical" evidence="5">
    <location>
        <begin position="237"/>
        <end position="256"/>
    </location>
</feature>
<organism evidence="7 8">
    <name type="scientific">Goodfellowiella coeruleoviolacea</name>
    <dbReference type="NCBI Taxonomy" id="334858"/>
    <lineage>
        <taxon>Bacteria</taxon>
        <taxon>Bacillati</taxon>
        <taxon>Actinomycetota</taxon>
        <taxon>Actinomycetes</taxon>
        <taxon>Pseudonocardiales</taxon>
        <taxon>Pseudonocardiaceae</taxon>
        <taxon>Goodfellowiella</taxon>
    </lineage>
</organism>
<dbReference type="PANTHER" id="PTHR42910">
    <property type="entry name" value="TRANSPORTER SCO4007-RELATED"/>
    <property type="match status" value="1"/>
</dbReference>
<accession>A0AAE3GJB5</accession>
<keyword evidence="4 5" id="KW-0472">Membrane</keyword>